<feature type="transmembrane region" description="Helical" evidence="1">
    <location>
        <begin position="57"/>
        <end position="74"/>
    </location>
</feature>
<dbReference type="EMBL" id="NWUO01000011">
    <property type="protein sequence ID" value="PNS10930.1"/>
    <property type="molecule type" value="Genomic_DNA"/>
</dbReference>
<organism evidence="2 3">
    <name type="scientific">Mixta theicola</name>
    <dbReference type="NCBI Taxonomy" id="1458355"/>
    <lineage>
        <taxon>Bacteria</taxon>
        <taxon>Pseudomonadati</taxon>
        <taxon>Pseudomonadota</taxon>
        <taxon>Gammaproteobacteria</taxon>
        <taxon>Enterobacterales</taxon>
        <taxon>Erwiniaceae</taxon>
        <taxon>Mixta</taxon>
    </lineage>
</organism>
<evidence type="ECO:0000313" key="2">
    <source>
        <dbReference type="EMBL" id="PNS10930.1"/>
    </source>
</evidence>
<keyword evidence="1" id="KW-0472">Membrane</keyword>
<dbReference type="AlphaFoldDB" id="A0A2K1Q7C2"/>
<gene>
    <name evidence="2" type="ORF">COO59_15080</name>
</gene>
<evidence type="ECO:0000313" key="3">
    <source>
        <dbReference type="Proteomes" id="UP000236345"/>
    </source>
</evidence>
<keyword evidence="1" id="KW-0812">Transmembrane</keyword>
<dbReference type="Proteomes" id="UP000236345">
    <property type="component" value="Unassembled WGS sequence"/>
</dbReference>
<keyword evidence="1" id="KW-1133">Transmembrane helix</keyword>
<dbReference type="RefSeq" id="WP_103060590.1">
    <property type="nucleotide sequence ID" value="NZ_BSOF01000034.1"/>
</dbReference>
<evidence type="ECO:0000256" key="1">
    <source>
        <dbReference type="SAM" id="Phobius"/>
    </source>
</evidence>
<protein>
    <submittedName>
        <fullName evidence="2">Uncharacterized protein</fullName>
    </submittedName>
</protein>
<comment type="caution">
    <text evidence="2">The sequence shown here is derived from an EMBL/GenBank/DDBJ whole genome shotgun (WGS) entry which is preliminary data.</text>
</comment>
<keyword evidence="3" id="KW-1185">Reference proteome</keyword>
<sequence>MTINSKLLALKMQMRLIIIPWRAERRIAYEVMANIFLVIPVGMLAGKGVSYLNISPLLKDMFVGLVAVMMMFVLSKLNR</sequence>
<name>A0A2K1Q7C2_9GAMM</name>
<reference evidence="3" key="1">
    <citation type="submission" date="2017-09" db="EMBL/GenBank/DDBJ databases">
        <authorList>
            <person name="Palmer M."/>
            <person name="Steenkamp E.T."/>
            <person name="Coetzee M.P."/>
            <person name="Avontuur J.R."/>
            <person name="Van Zyl E."/>
            <person name="Chan W.-Y."/>
            <person name="Blom J."/>
            <person name="Venter S.N."/>
        </authorList>
    </citation>
    <scope>NUCLEOTIDE SEQUENCE [LARGE SCALE GENOMIC DNA]</scope>
    <source>
        <strain evidence="3">QC88-366</strain>
    </source>
</reference>
<accession>A0A2K1Q7C2</accession>
<proteinExistence type="predicted"/>
<feature type="transmembrane region" description="Helical" evidence="1">
    <location>
        <begin position="27"/>
        <end position="45"/>
    </location>
</feature>